<evidence type="ECO:0000313" key="10">
    <source>
        <dbReference type="EMBL" id="ACI17627.1"/>
    </source>
</evidence>
<proteinExistence type="inferred from homology"/>
<dbReference type="RefSeq" id="WP_012544279.1">
    <property type="nucleotide sequence ID" value="NC_011295.1"/>
</dbReference>
<dbReference type="GO" id="GO:0052717">
    <property type="term" value="F:tRNA-specific adenosine-34 deaminase activity"/>
    <property type="evidence" value="ECO:0007669"/>
    <property type="project" value="UniProtKB-UniRule"/>
</dbReference>
<keyword evidence="3 8" id="KW-0819">tRNA processing</keyword>
<dbReference type="InterPro" id="IPR016192">
    <property type="entry name" value="APOBEC/CMP_deaminase_Zn-bd"/>
</dbReference>
<dbReference type="Proteomes" id="UP000001732">
    <property type="component" value="Chromosome"/>
</dbReference>
<dbReference type="PANTHER" id="PTHR11079:SF202">
    <property type="entry name" value="TRNA-SPECIFIC ADENOSINE DEAMINASE"/>
    <property type="match status" value="1"/>
</dbReference>
<dbReference type="Pfam" id="PF00383">
    <property type="entry name" value="dCMP_cyt_deam_1"/>
    <property type="match status" value="1"/>
</dbReference>
<dbReference type="SUPFAM" id="SSF53927">
    <property type="entry name" value="Cytidine deaminase-like"/>
    <property type="match status" value="1"/>
</dbReference>
<dbReference type="eggNOG" id="COG0590">
    <property type="taxonomic scope" value="Bacteria"/>
</dbReference>
<dbReference type="KEGG" id="cpo:COPRO5265_0455"/>
<dbReference type="InterPro" id="IPR002125">
    <property type="entry name" value="CMP_dCMP_dom"/>
</dbReference>
<evidence type="ECO:0000256" key="3">
    <source>
        <dbReference type="ARBA" id="ARBA00022694"/>
    </source>
</evidence>
<name>B5Y7S2_COPPD</name>
<dbReference type="InterPro" id="IPR016193">
    <property type="entry name" value="Cytidine_deaminase-like"/>
</dbReference>
<protein>
    <recommendedName>
        <fullName evidence="8">tRNA-specific adenosine deaminase</fullName>
        <ecNumber evidence="8">3.5.4.33</ecNumber>
    </recommendedName>
</protein>
<dbReference type="NCBIfam" id="NF008113">
    <property type="entry name" value="PRK10860.1"/>
    <property type="match status" value="1"/>
</dbReference>
<reference evidence="11" key="1">
    <citation type="submission" date="2008-08" db="EMBL/GenBank/DDBJ databases">
        <title>The complete genome sequence of Coprothermobacter proteolyticus strain ATCC 5245 / DSM 5265 / BT.</title>
        <authorList>
            <person name="Dodson R.J."/>
            <person name="Durkin A.S."/>
            <person name="Wu M."/>
            <person name="Eisen J."/>
            <person name="Sutton G."/>
        </authorList>
    </citation>
    <scope>NUCLEOTIDE SEQUENCE [LARGE SCALE GENOMIC DNA]</scope>
    <source>
        <strain evidence="11">ATCC 35245 / DSM 5265 / OCM 4 / BT</strain>
    </source>
</reference>
<comment type="function">
    <text evidence="8">Catalyzes the deamination of adenosine to inosine at the wobble position 34 of tRNA(Arg2).</text>
</comment>
<dbReference type="PROSITE" id="PS00903">
    <property type="entry name" value="CYT_DCMP_DEAMINASES_1"/>
    <property type="match status" value="1"/>
</dbReference>
<evidence type="ECO:0000259" key="9">
    <source>
        <dbReference type="PROSITE" id="PS51747"/>
    </source>
</evidence>
<dbReference type="HOGENOM" id="CLU_025810_3_2_9"/>
<feature type="binding site" evidence="8">
    <location>
        <position position="86"/>
    </location>
    <ligand>
        <name>Zn(2+)</name>
        <dbReference type="ChEBI" id="CHEBI:29105"/>
        <note>catalytic</note>
    </ligand>
</feature>
<evidence type="ECO:0000256" key="5">
    <source>
        <dbReference type="ARBA" id="ARBA00022801"/>
    </source>
</evidence>
<feature type="binding site" evidence="8">
    <location>
        <position position="56"/>
    </location>
    <ligand>
        <name>Zn(2+)</name>
        <dbReference type="ChEBI" id="CHEBI:29105"/>
        <note>catalytic</note>
    </ligand>
</feature>
<keyword evidence="11" id="KW-1185">Reference proteome</keyword>
<reference evidence="10 11" key="2">
    <citation type="journal article" date="2014" name="Genome Announc.">
        <title>Complete Genome Sequence of Coprothermobacter proteolyticus DSM 5265.</title>
        <authorList>
            <person name="Alexiev A."/>
            <person name="Coil D.A."/>
            <person name="Badger J.H."/>
            <person name="Enticknap J."/>
            <person name="Ward N."/>
            <person name="Robb F.T."/>
            <person name="Eisen J.A."/>
        </authorList>
    </citation>
    <scope>NUCLEOTIDE SEQUENCE [LARGE SCALE GENOMIC DNA]</scope>
    <source>
        <strain evidence="11">ATCC 35245 / DSM 5265 / OCM 4 / BT</strain>
    </source>
</reference>
<evidence type="ECO:0000256" key="4">
    <source>
        <dbReference type="ARBA" id="ARBA00022723"/>
    </source>
</evidence>
<dbReference type="FunFam" id="3.40.140.10:FF:000005">
    <property type="entry name" value="tRNA-specific adenosine deaminase"/>
    <property type="match status" value="1"/>
</dbReference>
<feature type="active site" description="Proton donor" evidence="8">
    <location>
        <position position="58"/>
    </location>
</feature>
<organism evidence="10 11">
    <name type="scientific">Coprothermobacter proteolyticus (strain ATCC 35245 / DSM 5265 / OCM 4 / BT)</name>
    <dbReference type="NCBI Taxonomy" id="309798"/>
    <lineage>
        <taxon>Bacteria</taxon>
        <taxon>Pseudomonadati</taxon>
        <taxon>Coprothermobacterota</taxon>
        <taxon>Coprothermobacteria</taxon>
        <taxon>Coprothermobacterales</taxon>
        <taxon>Coprothermobacteraceae</taxon>
        <taxon>Coprothermobacter</taxon>
    </lineage>
</organism>
<dbReference type="EMBL" id="CP001145">
    <property type="protein sequence ID" value="ACI17627.1"/>
    <property type="molecule type" value="Genomic_DNA"/>
</dbReference>
<dbReference type="HAMAP" id="MF_00972">
    <property type="entry name" value="tRNA_aden_deaminase"/>
    <property type="match status" value="1"/>
</dbReference>
<evidence type="ECO:0000313" key="11">
    <source>
        <dbReference type="Proteomes" id="UP000001732"/>
    </source>
</evidence>
<dbReference type="PANTHER" id="PTHR11079">
    <property type="entry name" value="CYTOSINE DEAMINASE FAMILY MEMBER"/>
    <property type="match status" value="1"/>
</dbReference>
<dbReference type="PROSITE" id="PS51747">
    <property type="entry name" value="CYT_DCMP_DEAMINASES_2"/>
    <property type="match status" value="1"/>
</dbReference>
<comment type="catalytic activity">
    <reaction evidence="7 8">
        <text>adenosine(34) in tRNA + H2O + H(+) = inosine(34) in tRNA + NH4(+)</text>
        <dbReference type="Rhea" id="RHEA:43168"/>
        <dbReference type="Rhea" id="RHEA-COMP:10373"/>
        <dbReference type="Rhea" id="RHEA-COMP:10374"/>
        <dbReference type="ChEBI" id="CHEBI:15377"/>
        <dbReference type="ChEBI" id="CHEBI:15378"/>
        <dbReference type="ChEBI" id="CHEBI:28938"/>
        <dbReference type="ChEBI" id="CHEBI:74411"/>
        <dbReference type="ChEBI" id="CHEBI:82852"/>
        <dbReference type="EC" id="3.5.4.33"/>
    </reaction>
</comment>
<feature type="binding site" evidence="8">
    <location>
        <position position="89"/>
    </location>
    <ligand>
        <name>Zn(2+)</name>
        <dbReference type="ChEBI" id="CHEBI:29105"/>
        <note>catalytic</note>
    </ligand>
</feature>
<dbReference type="Gene3D" id="3.40.140.10">
    <property type="entry name" value="Cytidine Deaminase, domain 2"/>
    <property type="match status" value="1"/>
</dbReference>
<dbReference type="AlphaFoldDB" id="B5Y7S2"/>
<keyword evidence="5 8" id="KW-0378">Hydrolase</keyword>
<evidence type="ECO:0000256" key="8">
    <source>
        <dbReference type="HAMAP-Rule" id="MF_00972"/>
    </source>
</evidence>
<comment type="subunit">
    <text evidence="2 8">Homodimer.</text>
</comment>
<feature type="domain" description="CMP/dCMP-type deaminase" evidence="9">
    <location>
        <begin position="5"/>
        <end position="132"/>
    </location>
</feature>
<accession>B5Y7S2</accession>
<dbReference type="InterPro" id="IPR028883">
    <property type="entry name" value="tRNA_aden_deaminase"/>
</dbReference>
<dbReference type="EC" id="3.5.4.33" evidence="8"/>
<evidence type="ECO:0000256" key="2">
    <source>
        <dbReference type="ARBA" id="ARBA00011738"/>
    </source>
</evidence>
<evidence type="ECO:0000256" key="6">
    <source>
        <dbReference type="ARBA" id="ARBA00022833"/>
    </source>
</evidence>
<dbReference type="GO" id="GO:0002100">
    <property type="term" value="P:tRNA wobble adenosine to inosine editing"/>
    <property type="evidence" value="ECO:0007669"/>
    <property type="project" value="UniProtKB-UniRule"/>
</dbReference>
<sequence length="154" mass="16946">MTILGDDEKYMVEALKEAVKAYNEGEVPVGVVVVFNGVVVGRGYNLREQSHDPTAHAEVVALRDAAAHMGRWNLSGATVYVTLEPCLMCCYALVLARVDRVVFGATDQKAGALVTHMDFLSLPFLNHRFEVRGGVLEKSCSKLLSSFFRKLRQG</sequence>
<comment type="cofactor">
    <cofactor evidence="8">
        <name>Zn(2+)</name>
        <dbReference type="ChEBI" id="CHEBI:29105"/>
    </cofactor>
    <text evidence="8">Binds 1 zinc ion per subunit.</text>
</comment>
<dbReference type="STRING" id="309798.COPRO5265_0455"/>
<comment type="similarity">
    <text evidence="1">Belongs to the cytidine and deoxycytidylate deaminase family. ADAT2 subfamily.</text>
</comment>
<dbReference type="CDD" id="cd01285">
    <property type="entry name" value="nucleoside_deaminase"/>
    <property type="match status" value="1"/>
</dbReference>
<keyword evidence="4 8" id="KW-0479">Metal-binding</keyword>
<evidence type="ECO:0000256" key="7">
    <source>
        <dbReference type="ARBA" id="ARBA00048045"/>
    </source>
</evidence>
<dbReference type="GO" id="GO:0008270">
    <property type="term" value="F:zinc ion binding"/>
    <property type="evidence" value="ECO:0007669"/>
    <property type="project" value="UniProtKB-UniRule"/>
</dbReference>
<gene>
    <name evidence="8" type="primary">tadA</name>
    <name evidence="10" type="ordered locus">COPRO5265_0455</name>
</gene>
<keyword evidence="6 8" id="KW-0862">Zinc</keyword>
<evidence type="ECO:0000256" key="1">
    <source>
        <dbReference type="ARBA" id="ARBA00010669"/>
    </source>
</evidence>